<evidence type="ECO:0000313" key="3">
    <source>
        <dbReference type="Proteomes" id="UP001145087"/>
    </source>
</evidence>
<reference evidence="2" key="1">
    <citation type="submission" date="2022-11" db="EMBL/GenBank/DDBJ databases">
        <title>Marilongibacter aestuarii gen. nov., sp. nov., isolated from tidal flat sediment.</title>
        <authorList>
            <person name="Jiayan W."/>
        </authorList>
    </citation>
    <scope>NUCLEOTIDE SEQUENCE</scope>
    <source>
        <strain evidence="2">Z1-6</strain>
    </source>
</reference>
<name>A0A9X3F5I6_9BACT</name>
<gene>
    <name evidence="2" type="ORF">OU798_07375</name>
</gene>
<evidence type="ECO:0000256" key="1">
    <source>
        <dbReference type="SAM" id="Coils"/>
    </source>
</evidence>
<keyword evidence="1" id="KW-0175">Coiled coil</keyword>
<dbReference type="EMBL" id="JAPOHD010000013">
    <property type="protein sequence ID" value="MCY1720157.1"/>
    <property type="molecule type" value="Genomic_DNA"/>
</dbReference>
<comment type="caution">
    <text evidence="2">The sequence shown here is derived from an EMBL/GenBank/DDBJ whole genome shotgun (WGS) entry which is preliminary data.</text>
</comment>
<sequence length="62" mass="7046">MGKTSTRRIRLDLLTPAEKSIYDAMQVVEKMAADERLTEAVCLLEQAQNKVADYVDEQLSMK</sequence>
<protein>
    <submittedName>
        <fullName evidence="2">Uncharacterized protein</fullName>
    </submittedName>
</protein>
<dbReference type="AlphaFoldDB" id="A0A9X3F5I6"/>
<dbReference type="RefSeq" id="WP_343332491.1">
    <property type="nucleotide sequence ID" value="NZ_JAPOHD010000013.1"/>
</dbReference>
<dbReference type="Proteomes" id="UP001145087">
    <property type="component" value="Unassembled WGS sequence"/>
</dbReference>
<proteinExistence type="predicted"/>
<feature type="coiled-coil region" evidence="1">
    <location>
        <begin position="30"/>
        <end position="57"/>
    </location>
</feature>
<organism evidence="2 3">
    <name type="scientific">Draconibacterium aestuarii</name>
    <dbReference type="NCBI Taxonomy" id="2998507"/>
    <lineage>
        <taxon>Bacteria</taxon>
        <taxon>Pseudomonadati</taxon>
        <taxon>Bacteroidota</taxon>
        <taxon>Bacteroidia</taxon>
        <taxon>Marinilabiliales</taxon>
        <taxon>Prolixibacteraceae</taxon>
        <taxon>Draconibacterium</taxon>
    </lineage>
</organism>
<evidence type="ECO:0000313" key="2">
    <source>
        <dbReference type="EMBL" id="MCY1720157.1"/>
    </source>
</evidence>
<accession>A0A9X3F5I6</accession>
<keyword evidence="3" id="KW-1185">Reference proteome</keyword>